<proteinExistence type="predicted"/>
<dbReference type="AlphaFoldDB" id="A0A6A6DFT6"/>
<gene>
    <name evidence="1" type="ORF">K469DRAFT_336791</name>
</gene>
<organism evidence="1 2">
    <name type="scientific">Zopfia rhizophila CBS 207.26</name>
    <dbReference type="NCBI Taxonomy" id="1314779"/>
    <lineage>
        <taxon>Eukaryota</taxon>
        <taxon>Fungi</taxon>
        <taxon>Dikarya</taxon>
        <taxon>Ascomycota</taxon>
        <taxon>Pezizomycotina</taxon>
        <taxon>Dothideomycetes</taxon>
        <taxon>Dothideomycetes incertae sedis</taxon>
        <taxon>Zopfiaceae</taxon>
        <taxon>Zopfia</taxon>
    </lineage>
</organism>
<evidence type="ECO:0000313" key="1">
    <source>
        <dbReference type="EMBL" id="KAF2178364.1"/>
    </source>
</evidence>
<protein>
    <submittedName>
        <fullName evidence="1">Uncharacterized protein</fullName>
    </submittedName>
</protein>
<accession>A0A6A6DFT6</accession>
<reference evidence="1" key="1">
    <citation type="journal article" date="2020" name="Stud. Mycol.">
        <title>101 Dothideomycetes genomes: a test case for predicting lifestyles and emergence of pathogens.</title>
        <authorList>
            <person name="Haridas S."/>
            <person name="Albert R."/>
            <person name="Binder M."/>
            <person name="Bloem J."/>
            <person name="Labutti K."/>
            <person name="Salamov A."/>
            <person name="Andreopoulos B."/>
            <person name="Baker S."/>
            <person name="Barry K."/>
            <person name="Bills G."/>
            <person name="Bluhm B."/>
            <person name="Cannon C."/>
            <person name="Castanera R."/>
            <person name="Culley D."/>
            <person name="Daum C."/>
            <person name="Ezra D."/>
            <person name="Gonzalez J."/>
            <person name="Henrissat B."/>
            <person name="Kuo A."/>
            <person name="Liang C."/>
            <person name="Lipzen A."/>
            <person name="Lutzoni F."/>
            <person name="Magnuson J."/>
            <person name="Mondo S."/>
            <person name="Nolan M."/>
            <person name="Ohm R."/>
            <person name="Pangilinan J."/>
            <person name="Park H.-J."/>
            <person name="Ramirez L."/>
            <person name="Alfaro M."/>
            <person name="Sun H."/>
            <person name="Tritt A."/>
            <person name="Yoshinaga Y."/>
            <person name="Zwiers L.-H."/>
            <person name="Turgeon B."/>
            <person name="Goodwin S."/>
            <person name="Spatafora J."/>
            <person name="Crous P."/>
            <person name="Grigoriev I."/>
        </authorList>
    </citation>
    <scope>NUCLEOTIDE SEQUENCE</scope>
    <source>
        <strain evidence="1">CBS 207.26</strain>
    </source>
</reference>
<dbReference type="OrthoDB" id="5973539at2759"/>
<dbReference type="EMBL" id="ML994676">
    <property type="protein sequence ID" value="KAF2178364.1"/>
    <property type="molecule type" value="Genomic_DNA"/>
</dbReference>
<dbReference type="Proteomes" id="UP000800200">
    <property type="component" value="Unassembled WGS sequence"/>
</dbReference>
<sequence>MLGSYDSPAESQSSTGERRQWFCLLYFNSNIARPYLLSEILFLSCQTRIATALTSVIRRTARYDQNTREIGLSLELIMRPNCISPFYLSTCSSLSISLPPDLHSTPFQLRFPHHPFMDLILFPWFPGRAIAFAAKCRPVYDLFQLKRDILSGRLVCCKS</sequence>
<evidence type="ECO:0000313" key="2">
    <source>
        <dbReference type="Proteomes" id="UP000800200"/>
    </source>
</evidence>
<keyword evidence="2" id="KW-1185">Reference proteome</keyword>
<name>A0A6A6DFT6_9PEZI</name>